<sequence length="509" mass="58129">MPNPRENQVVSTSALQKQLNISSDVARRLAQTLDRVKEGNSDVLRTPLFKDMPAEDALSVMDEFMDRQRTQTPLDAELDSLENSQKDKFGPRSIAKPWDERRESIEAYFSPYTGQEITGPGFAHLNRLRPISIEKAVGYLKNSTSSGLPYYIKKALVKKRLLRDNGMRELLRRKDPCILFTRTQEQGKTRGVWGYPIADTTLEMRYFVPLLELQKKKLWRAALVGPEAVDQQVTELFKRSETDKFQLVSIDFSAYDASIKRPLQALGFGYVKDLFQTSCSTEIDYIQERFATIPLVTPDGIMTGDHGVPSGSTFTNEIDSLVQFILFEKSGVAGDKLIQGDDGLYAVNEPDTLMDYFERHGLKVNTDKSHTSSQFCTFLQNYYSRTYTDGTKLVGVYPLYRAFNRLLHTERWVDFEEYELDGSDYWSIRAISILENCKNHPYFKEFVKLIAEADRTGLTYSGRGLYNYANMIKQSKGAGELIRNQYGDDVNGLERFETVKILNEINSKG</sequence>
<dbReference type="SUPFAM" id="SSF56672">
    <property type="entry name" value="DNA/RNA polymerases"/>
    <property type="match status" value="1"/>
</dbReference>
<feature type="domain" description="RNA-directed RNA polymerase C-terminal" evidence="2">
    <location>
        <begin position="125"/>
        <end position="440"/>
    </location>
</feature>
<accession>A0A2V0R9E5</accession>
<organism evidence="3">
    <name type="scientific">viral metagenome</name>
    <dbReference type="NCBI Taxonomy" id="1070528"/>
    <lineage>
        <taxon>unclassified sequences</taxon>
        <taxon>metagenomes</taxon>
        <taxon>organismal metagenomes</taxon>
    </lineage>
</organism>
<dbReference type="GO" id="GO:0006351">
    <property type="term" value="P:DNA-templated transcription"/>
    <property type="evidence" value="ECO:0007669"/>
    <property type="project" value="InterPro"/>
</dbReference>
<protein>
    <submittedName>
        <fullName evidence="3">RdRp</fullName>
    </submittedName>
</protein>
<dbReference type="InterPro" id="IPR001205">
    <property type="entry name" value="RNA-dir_pol_C"/>
</dbReference>
<dbReference type="GO" id="GO:0003968">
    <property type="term" value="F:RNA-directed RNA polymerase activity"/>
    <property type="evidence" value="ECO:0007669"/>
    <property type="project" value="InterPro"/>
</dbReference>
<dbReference type="Pfam" id="PF00680">
    <property type="entry name" value="RdRP_1"/>
    <property type="match status" value="1"/>
</dbReference>
<dbReference type="InterPro" id="IPR043502">
    <property type="entry name" value="DNA/RNA_pol_sf"/>
</dbReference>
<dbReference type="AlphaFoldDB" id="A0A2V0R9E5"/>
<evidence type="ECO:0000313" key="3">
    <source>
        <dbReference type="EMBL" id="GBH21811.1"/>
    </source>
</evidence>
<dbReference type="GO" id="GO:0003723">
    <property type="term" value="F:RNA binding"/>
    <property type="evidence" value="ECO:0007669"/>
    <property type="project" value="InterPro"/>
</dbReference>
<proteinExistence type="predicted"/>
<name>A0A2V0R9E5_9ZZZZ</name>
<evidence type="ECO:0000259" key="2">
    <source>
        <dbReference type="Pfam" id="PF00680"/>
    </source>
</evidence>
<feature type="region of interest" description="Disordered" evidence="1">
    <location>
        <begin position="72"/>
        <end position="95"/>
    </location>
</feature>
<evidence type="ECO:0000256" key="1">
    <source>
        <dbReference type="SAM" id="MobiDB-lite"/>
    </source>
</evidence>
<comment type="caution">
    <text evidence="3">The sequence shown here is derived from an EMBL/GenBank/DDBJ whole genome shotgun (WGS) entry which is preliminary data.</text>
</comment>
<dbReference type="EMBL" id="BDQA01000355">
    <property type="protein sequence ID" value="GBH21811.1"/>
    <property type="molecule type" value="Genomic_RNA"/>
</dbReference>
<reference evidence="3" key="1">
    <citation type="submission" date="2017-04" db="EMBL/GenBank/DDBJ databases">
        <title>Unveiling RNA virosphere associated with marine microorganisms.</title>
        <authorList>
            <person name="Urayama S."/>
            <person name="Takaki Y."/>
            <person name="Nishi S."/>
            <person name="Yoshida Y."/>
            <person name="Deguchi S."/>
            <person name="Takai K."/>
            <person name="Nunoura T."/>
        </authorList>
    </citation>
    <scope>NUCLEOTIDE SEQUENCE</scope>
</reference>